<dbReference type="Pfam" id="PF00491">
    <property type="entry name" value="Arginase"/>
    <property type="match status" value="2"/>
</dbReference>
<comment type="subcellular location">
    <subcellularLocation>
        <location evidence="1">Membrane</location>
        <topology evidence="1">Multi-pass membrane protein</topology>
    </subcellularLocation>
</comment>
<comment type="similarity">
    <text evidence="2">Belongs to the arginase family. Agmatinase subfamily.</text>
</comment>
<evidence type="ECO:0000256" key="4">
    <source>
        <dbReference type="ARBA" id="ARBA00022723"/>
    </source>
</evidence>
<dbReference type="GO" id="GO:0055085">
    <property type="term" value="P:transmembrane transport"/>
    <property type="evidence" value="ECO:0007669"/>
    <property type="project" value="InterPro"/>
</dbReference>
<dbReference type="VEuPathDB" id="FungiDB:RhiirA1_481256"/>
<gene>
    <name evidence="9" type="ORF">RhiirA1_481256</name>
</gene>
<keyword evidence="7" id="KW-0472">Membrane</keyword>
<proteinExistence type="inferred from homology"/>
<dbReference type="GO" id="GO:0016020">
    <property type="term" value="C:membrane"/>
    <property type="evidence" value="ECO:0007669"/>
    <property type="project" value="UniProtKB-SubCell"/>
</dbReference>
<dbReference type="AlphaFoldDB" id="A0A2N0QNB6"/>
<evidence type="ECO:0000256" key="5">
    <source>
        <dbReference type="ARBA" id="ARBA00022801"/>
    </source>
</evidence>
<dbReference type="EMBL" id="LLXH01005573">
    <property type="protein sequence ID" value="PKC52546.1"/>
    <property type="molecule type" value="Genomic_DNA"/>
</dbReference>
<accession>A0A2N0QNB6</accession>
<dbReference type="InterPro" id="IPR020855">
    <property type="entry name" value="Ureohydrolase_Mn_BS"/>
</dbReference>
<dbReference type="PROSITE" id="PS01053">
    <property type="entry name" value="ARGINASE_1"/>
    <property type="match status" value="1"/>
</dbReference>
<organism evidence="9 10">
    <name type="scientific">Rhizophagus irregularis</name>
    <dbReference type="NCBI Taxonomy" id="588596"/>
    <lineage>
        <taxon>Eukaryota</taxon>
        <taxon>Fungi</taxon>
        <taxon>Fungi incertae sedis</taxon>
        <taxon>Mucoromycota</taxon>
        <taxon>Glomeromycotina</taxon>
        <taxon>Glomeromycetes</taxon>
        <taxon>Glomerales</taxon>
        <taxon>Glomeraceae</taxon>
        <taxon>Rhizophagus</taxon>
    </lineage>
</organism>
<dbReference type="InterPro" id="IPR035906">
    <property type="entry name" value="MetI-like_sf"/>
</dbReference>
<dbReference type="Proteomes" id="UP000232688">
    <property type="component" value="Unassembled WGS sequence"/>
</dbReference>
<dbReference type="PANTHER" id="PTHR11358">
    <property type="entry name" value="ARGINASE/AGMATINASE"/>
    <property type="match status" value="1"/>
</dbReference>
<dbReference type="GO" id="GO:0008783">
    <property type="term" value="F:agmatinase activity"/>
    <property type="evidence" value="ECO:0007669"/>
    <property type="project" value="TreeGrafter"/>
</dbReference>
<dbReference type="SUPFAM" id="SSF52768">
    <property type="entry name" value="Arginase/deacetylase"/>
    <property type="match status" value="1"/>
</dbReference>
<dbReference type="GO" id="GO:0033389">
    <property type="term" value="P:putrescine biosynthetic process from arginine, via agmatine"/>
    <property type="evidence" value="ECO:0007669"/>
    <property type="project" value="TreeGrafter"/>
</dbReference>
<dbReference type="InterPro" id="IPR023696">
    <property type="entry name" value="Ureohydrolase_dom_sf"/>
</dbReference>
<dbReference type="CDD" id="cd06261">
    <property type="entry name" value="TM_PBP2"/>
    <property type="match status" value="1"/>
</dbReference>
<evidence type="ECO:0000313" key="10">
    <source>
        <dbReference type="Proteomes" id="UP000232688"/>
    </source>
</evidence>
<keyword evidence="3" id="KW-0812">Transmembrane</keyword>
<dbReference type="InterPro" id="IPR006035">
    <property type="entry name" value="Ureohydrolase"/>
</dbReference>
<protein>
    <submittedName>
        <fullName evidence="9">Arginase/deacetylase</fullName>
    </submittedName>
</protein>
<evidence type="ECO:0000256" key="2">
    <source>
        <dbReference type="ARBA" id="ARBA00009227"/>
    </source>
</evidence>
<reference evidence="9 10" key="1">
    <citation type="submission" date="2017-10" db="EMBL/GenBank/DDBJ databases">
        <title>Extensive intraspecific genome diversity in a model arbuscular mycorrhizal fungus.</title>
        <authorList>
            <person name="Chen E.C.H."/>
            <person name="Morin E."/>
            <person name="Baudet D."/>
            <person name="Noel J."/>
            <person name="Ndikumana S."/>
            <person name="Charron P."/>
            <person name="St-Onge C."/>
            <person name="Giorgi J."/>
            <person name="Grigoriev I.V."/>
            <person name="Roux C."/>
            <person name="Martin F.M."/>
            <person name="Corradi N."/>
        </authorList>
    </citation>
    <scope>NUCLEOTIDE SEQUENCE [LARGE SCALE GENOMIC DNA]</scope>
    <source>
        <strain evidence="9 10">A1</strain>
    </source>
</reference>
<dbReference type="GO" id="GO:0046872">
    <property type="term" value="F:metal ion binding"/>
    <property type="evidence" value="ECO:0007669"/>
    <property type="project" value="UniProtKB-KW"/>
</dbReference>
<dbReference type="InterPro" id="IPR000515">
    <property type="entry name" value="MetI-like"/>
</dbReference>
<evidence type="ECO:0000256" key="8">
    <source>
        <dbReference type="RuleBase" id="RU003684"/>
    </source>
</evidence>
<evidence type="ECO:0000256" key="1">
    <source>
        <dbReference type="ARBA" id="ARBA00004141"/>
    </source>
</evidence>
<dbReference type="Gene3D" id="3.40.800.10">
    <property type="entry name" value="Ureohydrolase domain"/>
    <property type="match status" value="2"/>
</dbReference>
<evidence type="ECO:0000256" key="3">
    <source>
        <dbReference type="ARBA" id="ARBA00022692"/>
    </source>
</evidence>
<dbReference type="PANTHER" id="PTHR11358:SF26">
    <property type="entry name" value="GUANIDINO ACID HYDROLASE, MITOCHONDRIAL"/>
    <property type="match status" value="1"/>
</dbReference>
<keyword evidence="5 8" id="KW-0378">Hydrolase</keyword>
<reference evidence="9 10" key="2">
    <citation type="submission" date="2017-10" db="EMBL/GenBank/DDBJ databases">
        <title>Genome analyses suggest a sexual origin of heterokaryosis in a supposedly ancient asexual fungus.</title>
        <authorList>
            <person name="Corradi N."/>
            <person name="Sedzielewska K."/>
            <person name="Noel J."/>
            <person name="Charron P."/>
            <person name="Farinelli L."/>
            <person name="Marton T."/>
            <person name="Kruger M."/>
            <person name="Pelin A."/>
            <person name="Brachmann A."/>
            <person name="Corradi N."/>
        </authorList>
    </citation>
    <scope>NUCLEOTIDE SEQUENCE [LARGE SCALE GENOMIC DNA]</scope>
    <source>
        <strain evidence="9 10">A1</strain>
    </source>
</reference>
<keyword evidence="6" id="KW-1133">Transmembrane helix</keyword>
<dbReference type="PROSITE" id="PS51409">
    <property type="entry name" value="ARGINASE_2"/>
    <property type="match status" value="1"/>
</dbReference>
<evidence type="ECO:0000256" key="7">
    <source>
        <dbReference type="ARBA" id="ARBA00023136"/>
    </source>
</evidence>
<feature type="non-terminal residue" evidence="9">
    <location>
        <position position="306"/>
    </location>
</feature>
<name>A0A2N0QNB6_9GLOM</name>
<sequence>MNPFIEEAAIVHGASTFYMFRTVVLPQLLPATLIGGLLAFLVSIDEYTVTKSSSKYISTSNNGGFFMSKIALIGFPWDGGASLGRPGSRYAPKAIREDSRWLFNRIENNQIYNVNKKKLIDLSNSELIDLGDIDIVAYSYEETFKNAESKVKQAIDDGYMPFVLGGDHSISYSPIKALHDSCEGEIAIIQFDAHLDLVDKGSVRSFNYPWYSKYLSENPIVQFTANEVHTMPITDIINQVIEVCKRVDKVYCTFDIDVLDPAFAPGSGANESGGLTPHQCFTMLDALYPYIDAFDIAEVNPLYDPQ</sequence>
<comment type="caution">
    <text evidence="9">The sequence shown here is derived from an EMBL/GenBank/DDBJ whole genome shotgun (WGS) entry which is preliminary data.</text>
</comment>
<keyword evidence="4" id="KW-0479">Metal-binding</keyword>
<dbReference type="SUPFAM" id="SSF161098">
    <property type="entry name" value="MetI-like"/>
    <property type="match status" value="1"/>
</dbReference>
<evidence type="ECO:0000313" key="9">
    <source>
        <dbReference type="EMBL" id="PKC52546.1"/>
    </source>
</evidence>
<evidence type="ECO:0000256" key="6">
    <source>
        <dbReference type="ARBA" id="ARBA00022989"/>
    </source>
</evidence>
<dbReference type="Gene3D" id="1.10.3720.10">
    <property type="entry name" value="MetI-like"/>
    <property type="match status" value="1"/>
</dbReference>